<dbReference type="EMBL" id="GBXM01066566">
    <property type="protein sequence ID" value="JAH42011.1"/>
    <property type="molecule type" value="Transcribed_RNA"/>
</dbReference>
<name>A0A0E9SL17_ANGAN</name>
<reference evidence="1" key="2">
    <citation type="journal article" date="2015" name="Fish Shellfish Immunol.">
        <title>Early steps in the European eel (Anguilla anguilla)-Vibrio vulnificus interaction in the gills: Role of the RtxA13 toxin.</title>
        <authorList>
            <person name="Callol A."/>
            <person name="Pajuelo D."/>
            <person name="Ebbesson L."/>
            <person name="Teles M."/>
            <person name="MacKenzie S."/>
            <person name="Amaro C."/>
        </authorList>
    </citation>
    <scope>NUCLEOTIDE SEQUENCE</scope>
</reference>
<proteinExistence type="predicted"/>
<evidence type="ECO:0000313" key="1">
    <source>
        <dbReference type="EMBL" id="JAH42011.1"/>
    </source>
</evidence>
<protein>
    <submittedName>
        <fullName evidence="1">Uncharacterized protein</fullName>
    </submittedName>
</protein>
<reference evidence="1" key="1">
    <citation type="submission" date="2014-11" db="EMBL/GenBank/DDBJ databases">
        <authorList>
            <person name="Amaro Gonzalez C."/>
        </authorList>
    </citation>
    <scope>NUCLEOTIDE SEQUENCE</scope>
</reference>
<accession>A0A0E9SL17</accession>
<dbReference type="AlphaFoldDB" id="A0A0E9SL17"/>
<organism evidence="1">
    <name type="scientific">Anguilla anguilla</name>
    <name type="common">European freshwater eel</name>
    <name type="synonym">Muraena anguilla</name>
    <dbReference type="NCBI Taxonomy" id="7936"/>
    <lineage>
        <taxon>Eukaryota</taxon>
        <taxon>Metazoa</taxon>
        <taxon>Chordata</taxon>
        <taxon>Craniata</taxon>
        <taxon>Vertebrata</taxon>
        <taxon>Euteleostomi</taxon>
        <taxon>Actinopterygii</taxon>
        <taxon>Neopterygii</taxon>
        <taxon>Teleostei</taxon>
        <taxon>Anguilliformes</taxon>
        <taxon>Anguillidae</taxon>
        <taxon>Anguilla</taxon>
    </lineage>
</organism>
<sequence>MEAYSQSRSKALNLCRWWKVLRRSGTVCNVQEERYWKTCSNPRRFCSTSSGTPNYQCYLLVVLNPRK</sequence>